<dbReference type="Gene3D" id="1.20.1250.20">
    <property type="entry name" value="MFS general substrate transporter like domains"/>
    <property type="match status" value="1"/>
</dbReference>
<dbReference type="Pfam" id="PF00083">
    <property type="entry name" value="Sugar_tr"/>
    <property type="match status" value="1"/>
</dbReference>
<feature type="transmembrane region" description="Helical" evidence="9">
    <location>
        <begin position="187"/>
        <end position="209"/>
    </location>
</feature>
<feature type="transmembrane region" description="Helical" evidence="9">
    <location>
        <begin position="162"/>
        <end position="181"/>
    </location>
</feature>
<feature type="transmembrane region" description="Helical" evidence="9">
    <location>
        <begin position="405"/>
        <end position="424"/>
    </location>
</feature>
<comment type="subcellular location">
    <subcellularLocation>
        <location evidence="1">Membrane</location>
        <topology evidence="1">Multi-pass membrane protein</topology>
    </subcellularLocation>
</comment>
<keyword evidence="12" id="KW-1185">Reference proteome</keyword>
<evidence type="ECO:0000256" key="3">
    <source>
        <dbReference type="ARBA" id="ARBA00022448"/>
    </source>
</evidence>
<dbReference type="SUPFAM" id="SSF103473">
    <property type="entry name" value="MFS general substrate transporter"/>
    <property type="match status" value="1"/>
</dbReference>
<keyword evidence="7" id="KW-0539">Nucleus</keyword>
<proteinExistence type="inferred from homology"/>
<evidence type="ECO:0000256" key="9">
    <source>
        <dbReference type="SAM" id="Phobius"/>
    </source>
</evidence>
<keyword evidence="4 9" id="KW-0812">Transmembrane</keyword>
<dbReference type="GO" id="GO:0008270">
    <property type="term" value="F:zinc ion binding"/>
    <property type="evidence" value="ECO:0007669"/>
    <property type="project" value="InterPro"/>
</dbReference>
<evidence type="ECO:0000256" key="6">
    <source>
        <dbReference type="ARBA" id="ARBA00023136"/>
    </source>
</evidence>
<dbReference type="CDD" id="cd12148">
    <property type="entry name" value="fungal_TF_MHR"/>
    <property type="match status" value="1"/>
</dbReference>
<dbReference type="Proteomes" id="UP000054342">
    <property type="component" value="Unassembled WGS sequence"/>
</dbReference>
<feature type="transmembrane region" description="Helical" evidence="9">
    <location>
        <begin position="135"/>
        <end position="155"/>
    </location>
</feature>
<dbReference type="PANTHER" id="PTHR48022">
    <property type="entry name" value="PLASTIDIC GLUCOSE TRANSPORTER 4"/>
    <property type="match status" value="1"/>
</dbReference>
<feature type="transmembrane region" description="Helical" evidence="9">
    <location>
        <begin position="470"/>
        <end position="487"/>
    </location>
</feature>
<organism evidence="11 12">
    <name type="scientific">Exophiala xenobiotica</name>
    <dbReference type="NCBI Taxonomy" id="348802"/>
    <lineage>
        <taxon>Eukaryota</taxon>
        <taxon>Fungi</taxon>
        <taxon>Dikarya</taxon>
        <taxon>Ascomycota</taxon>
        <taxon>Pezizomycotina</taxon>
        <taxon>Eurotiomycetes</taxon>
        <taxon>Chaetothyriomycetidae</taxon>
        <taxon>Chaetothyriales</taxon>
        <taxon>Herpotrichiellaceae</taxon>
        <taxon>Exophiala</taxon>
    </lineage>
</organism>
<dbReference type="InterPro" id="IPR020846">
    <property type="entry name" value="MFS_dom"/>
</dbReference>
<dbReference type="AlphaFoldDB" id="A0A0D2EPK0"/>
<dbReference type="GO" id="GO:0003677">
    <property type="term" value="F:DNA binding"/>
    <property type="evidence" value="ECO:0007669"/>
    <property type="project" value="InterPro"/>
</dbReference>
<feature type="region of interest" description="Disordered" evidence="8">
    <location>
        <begin position="673"/>
        <end position="710"/>
    </location>
</feature>
<dbReference type="InterPro" id="IPR007219">
    <property type="entry name" value="XnlR_reg_dom"/>
</dbReference>
<dbReference type="GO" id="GO:0005351">
    <property type="term" value="F:carbohydrate:proton symporter activity"/>
    <property type="evidence" value="ECO:0007669"/>
    <property type="project" value="TreeGrafter"/>
</dbReference>
<dbReference type="OrthoDB" id="6612291at2759"/>
<keyword evidence="5 9" id="KW-1133">Transmembrane helix</keyword>
<dbReference type="PROSITE" id="PS00217">
    <property type="entry name" value="SUGAR_TRANSPORT_2"/>
    <property type="match status" value="1"/>
</dbReference>
<dbReference type="GO" id="GO:0016020">
    <property type="term" value="C:membrane"/>
    <property type="evidence" value="ECO:0007669"/>
    <property type="project" value="UniProtKB-SubCell"/>
</dbReference>
<dbReference type="FunFam" id="1.20.1250.20:FF:000078">
    <property type="entry name" value="MFS maltose transporter, putative"/>
    <property type="match status" value="1"/>
</dbReference>
<feature type="compositionally biased region" description="Polar residues" evidence="8">
    <location>
        <begin position="584"/>
        <end position="603"/>
    </location>
</feature>
<dbReference type="InterPro" id="IPR050360">
    <property type="entry name" value="MFS_Sugar_Transporters"/>
</dbReference>
<dbReference type="InterPro" id="IPR005829">
    <property type="entry name" value="Sugar_transporter_CS"/>
</dbReference>
<dbReference type="RefSeq" id="XP_013317234.1">
    <property type="nucleotide sequence ID" value="XM_013461780.1"/>
</dbReference>
<dbReference type="NCBIfam" id="TIGR00879">
    <property type="entry name" value="SP"/>
    <property type="match status" value="1"/>
</dbReference>
<feature type="transmembrane region" description="Helical" evidence="9">
    <location>
        <begin position="221"/>
        <end position="239"/>
    </location>
</feature>
<evidence type="ECO:0000256" key="2">
    <source>
        <dbReference type="ARBA" id="ARBA00010992"/>
    </source>
</evidence>
<evidence type="ECO:0000313" key="12">
    <source>
        <dbReference type="Proteomes" id="UP000054342"/>
    </source>
</evidence>
<evidence type="ECO:0000259" key="10">
    <source>
        <dbReference type="PROSITE" id="PS50850"/>
    </source>
</evidence>
<sequence length="1228" mass="135262">MLVTLSTVVETYILTRTFWLLLPQTLKFSHFQSSRRKYSYKISVRATTMSKDEANVAAVPDEAHASQTIPVKQGFFHHWRAFFHCSIACLGGLQLGIDLGSIAGMQAMPGFLMVFGFPDKTATFGYGIDPTVQTLINSLMSLGALVGCMGTGPLGRYVNRRWSLVIAIVFNNVGVILMIVAEDFGALYAGRLIVGVANGLFDVIPQLYIHECAPAHMRGSLLGMFNVLVSVGLLIGSIVDNYTATIMSKASYRIPLGLFLIIPTIITVALPFMPESPRWLMEHHQPSKASKALIKLRHKHTSPTAIDAEIAIIERGLEAEKALVHGVAVLDLFRRTNLRRTLLSWGLMTCLGGSGSLMFLVYGTYFFAVAGQTAAFQESIGMTAAGLVATLISMWVITKIGRRTILLAGFLIQAVCMLILAVIYRNNTLTVTAGKVLVAFTIIYLFFYNFCIAPYVYLSAGEIPTQRLRGYTLGSAIGIAFFWNWLASYTAPYFLNPLELNWGGRYGYVWFGSNICILIFVFFCVPETKDRTLEEIDEMFEEKVPALKFKRYDHPELGAADKAATAESAGDDDAAVAGQDGSGISPNQMALPQLGLQPQSSPFDSETIHNHEEFAHLPDNMGDTVSGHPMDGNALDHYDFESLLRDMNGNQVLHTPSMMAGILADEANGGLQFSFESPPLNQGPPDSGTIEPGAPFAGGPGTDVDPDPDIPDTDPAHFIYSLMPDSVQSSFGLSDGKRRLIVQDAEAVFSFARVPDTFRVPSCMAMERYITAFFDAFLVHAPCIHVPTFTTESAQPSLILAMAALGAQYHEEKDVAMLLHRAARLSILNQMEKTSFTAKGRPTWILQSLFFTMAFGVWRSNFDAVQESLAFQSNLGHIVRYVSYPGAKWVDDNQDPSLSWEEWIDLESAKRTKFVIYTFFNDLTLAYNVPPVITNSEINMDLPCDERLWTANCTASWSKRRNLSSASFQDTLRSLMSASDTNSLRCSTFGCHVVLSALSQQIWQSRQSSSPSENLPGLAKFQAALRDWQVMATKAEPPAESSGSNLESGALSRDSMNLLRLTHVMLALDTSKVKTVICRQDAQGIAQAMRSHCSGVLRSEIASTAALFAIHAFRRIVKAGVNVVTRRWSLELSPQTYSSWFDGCLFLSKWLETFEAAEHAVPLSREEQNVQSLVRQTLQEANPSLCQSTLPLSVEIMRAWASILTKHETWGFVSILGSAMQIYARSGG</sequence>
<keyword evidence="6 9" id="KW-0472">Membrane</keyword>
<evidence type="ECO:0000256" key="5">
    <source>
        <dbReference type="ARBA" id="ARBA00022989"/>
    </source>
</evidence>
<evidence type="ECO:0000256" key="7">
    <source>
        <dbReference type="ARBA" id="ARBA00023242"/>
    </source>
</evidence>
<feature type="transmembrane region" description="Helical" evidence="9">
    <location>
        <begin position="380"/>
        <end position="398"/>
    </location>
</feature>
<dbReference type="Pfam" id="PF04082">
    <property type="entry name" value="Fungal_trans"/>
    <property type="match status" value="1"/>
</dbReference>
<feature type="transmembrane region" description="Helical" evidence="9">
    <location>
        <begin position="507"/>
        <end position="525"/>
    </location>
</feature>
<feature type="region of interest" description="Disordered" evidence="8">
    <location>
        <begin position="562"/>
        <end position="603"/>
    </location>
</feature>
<accession>A0A0D2EPK0</accession>
<evidence type="ECO:0000256" key="4">
    <source>
        <dbReference type="ARBA" id="ARBA00022692"/>
    </source>
</evidence>
<dbReference type="PROSITE" id="PS50850">
    <property type="entry name" value="MFS"/>
    <property type="match status" value="1"/>
</dbReference>
<keyword evidence="3" id="KW-0813">Transport</keyword>
<evidence type="ECO:0000256" key="1">
    <source>
        <dbReference type="ARBA" id="ARBA00004141"/>
    </source>
</evidence>
<evidence type="ECO:0000313" key="11">
    <source>
        <dbReference type="EMBL" id="KIW56650.1"/>
    </source>
</evidence>
<feature type="transmembrane region" description="Helical" evidence="9">
    <location>
        <begin position="251"/>
        <end position="273"/>
    </location>
</feature>
<dbReference type="GO" id="GO:0006351">
    <property type="term" value="P:DNA-templated transcription"/>
    <property type="evidence" value="ECO:0007669"/>
    <property type="project" value="InterPro"/>
</dbReference>
<feature type="transmembrane region" description="Helical" evidence="9">
    <location>
        <begin position="436"/>
        <end position="458"/>
    </location>
</feature>
<feature type="domain" description="Major facilitator superfamily (MFS) profile" evidence="10">
    <location>
        <begin position="84"/>
        <end position="529"/>
    </location>
</feature>
<gene>
    <name evidence="11" type="ORF">PV05_05290</name>
</gene>
<dbReference type="PANTHER" id="PTHR48022:SF10">
    <property type="entry name" value="MAJOR FACILITATOR SUPERFAMILY (MFS) PROFILE DOMAIN-CONTAINING PROTEIN"/>
    <property type="match status" value="1"/>
</dbReference>
<dbReference type="EMBL" id="KN847319">
    <property type="protein sequence ID" value="KIW56650.1"/>
    <property type="molecule type" value="Genomic_DNA"/>
</dbReference>
<dbReference type="InterPro" id="IPR005828">
    <property type="entry name" value="MFS_sugar_transport-like"/>
</dbReference>
<dbReference type="InterPro" id="IPR036259">
    <property type="entry name" value="MFS_trans_sf"/>
</dbReference>
<evidence type="ECO:0000256" key="8">
    <source>
        <dbReference type="SAM" id="MobiDB-lite"/>
    </source>
</evidence>
<dbReference type="GeneID" id="25327198"/>
<protein>
    <recommendedName>
        <fullName evidence="10">Major facilitator superfamily (MFS) profile domain-containing protein</fullName>
    </recommendedName>
</protein>
<feature type="transmembrane region" description="Helical" evidence="9">
    <location>
        <begin position="82"/>
        <end position="115"/>
    </location>
</feature>
<dbReference type="HOGENOM" id="CLU_267967_0_0_1"/>
<dbReference type="InterPro" id="IPR003663">
    <property type="entry name" value="Sugar/inositol_transpt"/>
</dbReference>
<feature type="transmembrane region" description="Helical" evidence="9">
    <location>
        <begin position="342"/>
        <end position="368"/>
    </location>
</feature>
<name>A0A0D2EPK0_9EURO</name>
<comment type="similarity">
    <text evidence="2">Belongs to the major facilitator superfamily. Sugar transporter (TC 2.A.1.1) family.</text>
</comment>
<reference evidence="11 12" key="1">
    <citation type="submission" date="2015-01" db="EMBL/GenBank/DDBJ databases">
        <title>The Genome Sequence of Exophiala xenobiotica CBS118157.</title>
        <authorList>
            <consortium name="The Broad Institute Genomics Platform"/>
            <person name="Cuomo C."/>
            <person name="de Hoog S."/>
            <person name="Gorbushina A."/>
            <person name="Stielow B."/>
            <person name="Teixiera M."/>
            <person name="Abouelleil A."/>
            <person name="Chapman S.B."/>
            <person name="Priest M."/>
            <person name="Young S.K."/>
            <person name="Wortman J."/>
            <person name="Nusbaum C."/>
            <person name="Birren B."/>
        </authorList>
    </citation>
    <scope>NUCLEOTIDE SEQUENCE [LARGE SCALE GENOMIC DNA]</scope>
    <source>
        <strain evidence="11 12">CBS 118157</strain>
    </source>
</reference>